<dbReference type="InterPro" id="IPR037171">
    <property type="entry name" value="NagB/RpiA_transferase-like"/>
</dbReference>
<dbReference type="InterPro" id="IPR006148">
    <property type="entry name" value="Glc/Gal-6P_isomerase"/>
</dbReference>
<dbReference type="Gene3D" id="3.40.50.1360">
    <property type="match status" value="1"/>
</dbReference>
<dbReference type="GO" id="GO:0019262">
    <property type="term" value="P:N-acetylneuraminate catabolic process"/>
    <property type="evidence" value="ECO:0007669"/>
    <property type="project" value="TreeGrafter"/>
</dbReference>
<dbReference type="InterPro" id="IPR004547">
    <property type="entry name" value="Glucosamine6P_isomerase"/>
</dbReference>
<organism evidence="4 5">
    <name type="scientific">Synechococcus elongatus PCC 11801</name>
    <dbReference type="NCBI Taxonomy" id="2219813"/>
    <lineage>
        <taxon>Bacteria</taxon>
        <taxon>Bacillati</taxon>
        <taxon>Cyanobacteriota</taxon>
        <taxon>Cyanophyceae</taxon>
        <taxon>Synechococcales</taxon>
        <taxon>Synechococcaceae</taxon>
        <taxon>Synechococcus</taxon>
    </lineage>
</organism>
<dbReference type="Proteomes" id="UP000267249">
    <property type="component" value="Chromosome"/>
</dbReference>
<dbReference type="PANTHER" id="PTHR11280:SF5">
    <property type="entry name" value="GLUCOSAMINE-6-PHOSPHATE ISOMERASE"/>
    <property type="match status" value="1"/>
</dbReference>
<dbReference type="RefSeq" id="WP_208674170.1">
    <property type="nucleotide sequence ID" value="NZ_CP030139.2"/>
</dbReference>
<dbReference type="GO" id="GO:0004342">
    <property type="term" value="F:glucosamine-6-phosphate deaminase activity"/>
    <property type="evidence" value="ECO:0007669"/>
    <property type="project" value="InterPro"/>
</dbReference>
<evidence type="ECO:0000256" key="2">
    <source>
        <dbReference type="ARBA" id="ARBA00023277"/>
    </source>
</evidence>
<evidence type="ECO:0000313" key="4">
    <source>
        <dbReference type="EMBL" id="AZB73385.1"/>
    </source>
</evidence>
<feature type="domain" description="Glucosamine/galactosamine-6-phosphate isomerase" evidence="3">
    <location>
        <begin position="9"/>
        <end position="223"/>
    </location>
</feature>
<dbReference type="GO" id="GO:0005975">
    <property type="term" value="P:carbohydrate metabolic process"/>
    <property type="evidence" value="ECO:0007669"/>
    <property type="project" value="InterPro"/>
</dbReference>
<evidence type="ECO:0000256" key="1">
    <source>
        <dbReference type="ARBA" id="ARBA00022801"/>
    </source>
</evidence>
<dbReference type="PANTHER" id="PTHR11280">
    <property type="entry name" value="GLUCOSAMINE-6-PHOSPHATE ISOMERASE"/>
    <property type="match status" value="1"/>
</dbReference>
<proteinExistence type="predicted"/>
<dbReference type="GO" id="GO:0042802">
    <property type="term" value="F:identical protein binding"/>
    <property type="evidence" value="ECO:0007669"/>
    <property type="project" value="TreeGrafter"/>
</dbReference>
<reference evidence="4 5" key="1">
    <citation type="journal article" date="2018" name="Sci. Rep.">
        <title>Genome Features and Biochemical Characteristics of a Robust, Fast Growing and Naturally Transformable Cyanobacterium Synechococcus elongatus PCC 11801 Isolated from India.</title>
        <authorList>
            <person name="Jaiswal D."/>
            <person name="Sengupta A."/>
            <person name="Sohoni S."/>
            <person name="Sengupta S."/>
            <person name="Phadnavis A.G."/>
            <person name="Pakrasi H.B."/>
            <person name="Wangikar P.P."/>
        </authorList>
    </citation>
    <scope>NUCLEOTIDE SEQUENCE [LARGE SCALE GENOMIC DNA]</scope>
    <source>
        <strain evidence="4 5">PCC 11801</strain>
    </source>
</reference>
<dbReference type="GO" id="GO:0005737">
    <property type="term" value="C:cytoplasm"/>
    <property type="evidence" value="ECO:0007669"/>
    <property type="project" value="TreeGrafter"/>
</dbReference>
<protein>
    <submittedName>
        <fullName evidence="4">Glucosamine-6-phosphate deaminase</fullName>
    </submittedName>
</protein>
<dbReference type="GO" id="GO:0006046">
    <property type="term" value="P:N-acetylglucosamine catabolic process"/>
    <property type="evidence" value="ECO:0007669"/>
    <property type="project" value="TreeGrafter"/>
</dbReference>
<dbReference type="PROSITE" id="PS01161">
    <property type="entry name" value="GLC_GALNAC_ISOMERASE"/>
    <property type="match status" value="1"/>
</dbReference>
<name>A0AAN1UV91_SYNEL</name>
<sequence>MRCLVFSSATEVVQSVADRIADRLQAQPQLTLGLATGRTMVPLYAELLRRPINWQHCRVFALDEYWGLAANHPASFAAELQRRFCQSARLRPDQVEFLNGAALDPVQEAQRYRRCLEQVGGLDLQLLGVGENGHLAFNEPGSARESRVRLVQLSDRTRQQNAGAFGGDPEAVPRTALSLGLADILEARELLWLVTGSSKANILAQSLQSPPSTAIPASYLQEHPATTLYADSEAAALLAIPQP</sequence>
<dbReference type="EMBL" id="CP030139">
    <property type="protein sequence ID" value="AZB73385.1"/>
    <property type="molecule type" value="Genomic_DNA"/>
</dbReference>
<dbReference type="SUPFAM" id="SSF100950">
    <property type="entry name" value="NagB/RpiA/CoA transferase-like"/>
    <property type="match status" value="1"/>
</dbReference>
<dbReference type="GO" id="GO:0006043">
    <property type="term" value="P:glucosamine catabolic process"/>
    <property type="evidence" value="ECO:0007669"/>
    <property type="project" value="TreeGrafter"/>
</dbReference>
<keyword evidence="2" id="KW-0119">Carbohydrate metabolism</keyword>
<accession>A0AAN1UV91</accession>
<evidence type="ECO:0000313" key="5">
    <source>
        <dbReference type="Proteomes" id="UP000267249"/>
    </source>
</evidence>
<dbReference type="Pfam" id="PF01182">
    <property type="entry name" value="Glucosamine_iso"/>
    <property type="match status" value="1"/>
</dbReference>
<dbReference type="CDD" id="cd01399">
    <property type="entry name" value="GlcN6P_deaminase"/>
    <property type="match status" value="1"/>
</dbReference>
<evidence type="ECO:0000259" key="3">
    <source>
        <dbReference type="Pfam" id="PF01182"/>
    </source>
</evidence>
<keyword evidence="1" id="KW-0378">Hydrolase</keyword>
<gene>
    <name evidence="4" type="ORF">DOP62_12295</name>
</gene>
<dbReference type="AlphaFoldDB" id="A0AAN1UV91"/>
<dbReference type="InterPro" id="IPR018321">
    <property type="entry name" value="Glucosamine6P_isomerase_CS"/>
</dbReference>